<protein>
    <submittedName>
        <fullName evidence="2">Predicted protein</fullName>
    </submittedName>
</protein>
<proteinExistence type="predicted"/>
<dbReference type="HOGENOM" id="CLU_2250624_0_0_1"/>
<gene>
    <name evidence="2" type="ORF">LACBIDRAFT_299537</name>
</gene>
<dbReference type="EMBL" id="DS547254">
    <property type="protein sequence ID" value="EDQ98518.1"/>
    <property type="molecule type" value="Genomic_DNA"/>
</dbReference>
<dbReference type="InParanoid" id="B0E3R5"/>
<reference evidence="2 3" key="1">
    <citation type="journal article" date="2008" name="Nature">
        <title>The genome of Laccaria bicolor provides insights into mycorrhizal symbiosis.</title>
        <authorList>
            <person name="Martin F."/>
            <person name="Aerts A."/>
            <person name="Ahren D."/>
            <person name="Brun A."/>
            <person name="Danchin E.G.J."/>
            <person name="Duchaussoy F."/>
            <person name="Gibon J."/>
            <person name="Kohler A."/>
            <person name="Lindquist E."/>
            <person name="Pereda V."/>
            <person name="Salamov A."/>
            <person name="Shapiro H.J."/>
            <person name="Wuyts J."/>
            <person name="Blaudez D."/>
            <person name="Buee M."/>
            <person name="Brokstein P."/>
            <person name="Canbaeck B."/>
            <person name="Cohen D."/>
            <person name="Courty P.E."/>
            <person name="Coutinho P.M."/>
            <person name="Delaruelle C."/>
            <person name="Detter J.C."/>
            <person name="Deveau A."/>
            <person name="DiFazio S."/>
            <person name="Duplessis S."/>
            <person name="Fraissinet-Tachet L."/>
            <person name="Lucic E."/>
            <person name="Frey-Klett P."/>
            <person name="Fourrey C."/>
            <person name="Feussner I."/>
            <person name="Gay G."/>
            <person name="Grimwood J."/>
            <person name="Hoegger P.J."/>
            <person name="Jain P."/>
            <person name="Kilaru S."/>
            <person name="Labbe J."/>
            <person name="Lin Y.C."/>
            <person name="Legue V."/>
            <person name="Le Tacon F."/>
            <person name="Marmeisse R."/>
            <person name="Melayah D."/>
            <person name="Montanini B."/>
            <person name="Muratet M."/>
            <person name="Nehls U."/>
            <person name="Niculita-Hirzel H."/>
            <person name="Oudot-Le Secq M.P."/>
            <person name="Peter M."/>
            <person name="Quesneville H."/>
            <person name="Rajashekar B."/>
            <person name="Reich M."/>
            <person name="Rouhier N."/>
            <person name="Schmutz J."/>
            <person name="Yin T."/>
            <person name="Chalot M."/>
            <person name="Henrissat B."/>
            <person name="Kuees U."/>
            <person name="Lucas S."/>
            <person name="Van de Peer Y."/>
            <person name="Podila G.K."/>
            <person name="Polle A."/>
            <person name="Pukkila P.J."/>
            <person name="Richardson P.M."/>
            <person name="Rouze P."/>
            <person name="Sanders I.R."/>
            <person name="Stajich J.E."/>
            <person name="Tunlid A."/>
            <person name="Tuskan G."/>
            <person name="Grigoriev I.V."/>
        </authorList>
    </citation>
    <scope>NUCLEOTIDE SEQUENCE [LARGE SCALE GENOMIC DNA]</scope>
    <source>
        <strain evidence="3">S238N-H82 / ATCC MYA-4686</strain>
    </source>
</reference>
<feature type="compositionally biased region" description="Pro residues" evidence="1">
    <location>
        <begin position="94"/>
        <end position="104"/>
    </location>
</feature>
<keyword evidence="3" id="KW-1185">Reference proteome</keyword>
<dbReference type="KEGG" id="lbc:LACBIDRAFT_299537"/>
<dbReference type="GeneID" id="6086487"/>
<dbReference type="AlphaFoldDB" id="B0E3R5"/>
<dbReference type="Proteomes" id="UP000001194">
    <property type="component" value="Unassembled WGS sequence"/>
</dbReference>
<name>B0E3R5_LACBS</name>
<dbReference type="RefSeq" id="XP_001890833.1">
    <property type="nucleotide sequence ID" value="XM_001890798.1"/>
</dbReference>
<evidence type="ECO:0000313" key="2">
    <source>
        <dbReference type="EMBL" id="EDQ98518.1"/>
    </source>
</evidence>
<feature type="region of interest" description="Disordered" evidence="1">
    <location>
        <begin position="72"/>
        <end position="104"/>
    </location>
</feature>
<evidence type="ECO:0000313" key="3">
    <source>
        <dbReference type="Proteomes" id="UP000001194"/>
    </source>
</evidence>
<sequence>MELIQLWARATSEDKEPWSSDCDQRFVQDARTLQRIFLLSPHLRGWWCRVSYRTKAAGGVIPRPIFFPKGPGSSPRLRSFSGFNSETKTKNPEVVPPCPTKVWS</sequence>
<evidence type="ECO:0000256" key="1">
    <source>
        <dbReference type="SAM" id="MobiDB-lite"/>
    </source>
</evidence>
<organism evidence="3">
    <name type="scientific">Laccaria bicolor (strain S238N-H82 / ATCC MYA-4686)</name>
    <name type="common">Bicoloured deceiver</name>
    <name type="synonym">Laccaria laccata var. bicolor</name>
    <dbReference type="NCBI Taxonomy" id="486041"/>
    <lineage>
        <taxon>Eukaryota</taxon>
        <taxon>Fungi</taxon>
        <taxon>Dikarya</taxon>
        <taxon>Basidiomycota</taxon>
        <taxon>Agaricomycotina</taxon>
        <taxon>Agaricomycetes</taxon>
        <taxon>Agaricomycetidae</taxon>
        <taxon>Agaricales</taxon>
        <taxon>Agaricineae</taxon>
        <taxon>Hydnangiaceae</taxon>
        <taxon>Laccaria</taxon>
    </lineage>
</organism>
<accession>B0E3R5</accession>